<evidence type="ECO:0000313" key="1">
    <source>
        <dbReference type="EMBL" id="AYC29666.1"/>
    </source>
</evidence>
<accession>A0A385YSM6</accession>
<reference evidence="2" key="1">
    <citation type="submission" date="2018-09" db="EMBL/GenBank/DDBJ databases">
        <authorList>
            <person name="Zhu H."/>
        </authorList>
    </citation>
    <scope>NUCLEOTIDE SEQUENCE [LARGE SCALE GENOMIC DNA]</scope>
    <source>
        <strain evidence="2">K2R23-3</strain>
    </source>
</reference>
<sequence length="147" mass="17524">MTKTHGQSGTKLYYIWVEMRQRCGNSDHPKFKLYGGRGIQVCGDWERFENFYAWAKKVGYREGLSLDRINNNDGYYPNNCRWANQYVQMNNTRTNKYIKYRGKTQSLAKWAKELNLNYNTLRSRSRLGWTAEEMFETPTLSRNHARN</sequence>
<protein>
    <submittedName>
        <fullName evidence="1">Uncharacterized protein</fullName>
    </submittedName>
</protein>
<dbReference type="RefSeq" id="WP_119883404.1">
    <property type="nucleotide sequence ID" value="NZ_CP032418.1"/>
</dbReference>
<dbReference type="KEGG" id="paek:D3873_07095"/>
<organism evidence="1 2">
    <name type="scientific">Paenisporosarcina cavernae</name>
    <dbReference type="NCBI Taxonomy" id="2320858"/>
    <lineage>
        <taxon>Bacteria</taxon>
        <taxon>Bacillati</taxon>
        <taxon>Bacillota</taxon>
        <taxon>Bacilli</taxon>
        <taxon>Bacillales</taxon>
        <taxon>Caryophanaceae</taxon>
        <taxon>Paenisporosarcina</taxon>
    </lineage>
</organism>
<proteinExistence type="predicted"/>
<gene>
    <name evidence="1" type="ORF">D3873_07095</name>
</gene>
<dbReference type="OrthoDB" id="552713at2"/>
<dbReference type="EMBL" id="CP032418">
    <property type="protein sequence ID" value="AYC29666.1"/>
    <property type="molecule type" value="Genomic_DNA"/>
</dbReference>
<dbReference type="Proteomes" id="UP000265725">
    <property type="component" value="Chromosome"/>
</dbReference>
<dbReference type="AlphaFoldDB" id="A0A385YSM6"/>
<keyword evidence="2" id="KW-1185">Reference proteome</keyword>
<name>A0A385YSM6_9BACL</name>
<evidence type="ECO:0000313" key="2">
    <source>
        <dbReference type="Proteomes" id="UP000265725"/>
    </source>
</evidence>